<sequence length="253" mass="26404">MRVSRAGRSSHRRATRPGHRSRHLPPMPVWAAFRHATAEATGARARGPDRRADHPPGGRRPAGRQGRVGLDHPRERQGVLVRGAFGEGPRAPARDPVARSAPRPPGCRNTGKKAVRDRPAPAAICSAVVLPHPRSAKSRVAGLRAHRLPGPLTQRGPAAINSPLVCWPPGAGRCPPVPKFGRCGRTGLRGSLPAVVCAASATGHQGAVEAASPENAPPTGRLRRFRSTIVVAVTTLSGGTSLATTAPAPTTEP</sequence>
<evidence type="ECO:0000313" key="3">
    <source>
        <dbReference type="Proteomes" id="UP000239415"/>
    </source>
</evidence>
<dbReference type="Proteomes" id="UP000239415">
    <property type="component" value="Unassembled WGS sequence"/>
</dbReference>
<dbReference type="AlphaFoldDB" id="A0A2T0JQV4"/>
<protein>
    <submittedName>
        <fullName evidence="2">Uncharacterized protein</fullName>
    </submittedName>
</protein>
<evidence type="ECO:0000313" key="2">
    <source>
        <dbReference type="EMBL" id="PRX09806.1"/>
    </source>
</evidence>
<organism evidence="2 3">
    <name type="scientific">Actinoplanes italicus</name>
    <dbReference type="NCBI Taxonomy" id="113567"/>
    <lineage>
        <taxon>Bacteria</taxon>
        <taxon>Bacillati</taxon>
        <taxon>Actinomycetota</taxon>
        <taxon>Actinomycetes</taxon>
        <taxon>Micromonosporales</taxon>
        <taxon>Micromonosporaceae</taxon>
        <taxon>Actinoplanes</taxon>
    </lineage>
</organism>
<gene>
    <name evidence="2" type="ORF">CLV67_13584</name>
</gene>
<feature type="compositionally biased region" description="Basic residues" evidence="1">
    <location>
        <begin position="8"/>
        <end position="23"/>
    </location>
</feature>
<comment type="caution">
    <text evidence="2">The sequence shown here is derived from an EMBL/GenBank/DDBJ whole genome shotgun (WGS) entry which is preliminary data.</text>
</comment>
<proteinExistence type="predicted"/>
<feature type="region of interest" description="Disordered" evidence="1">
    <location>
        <begin position="1"/>
        <end position="118"/>
    </location>
</feature>
<reference evidence="2 3" key="1">
    <citation type="submission" date="2018-03" db="EMBL/GenBank/DDBJ databases">
        <title>Genomic Encyclopedia of Archaeal and Bacterial Type Strains, Phase II (KMG-II): from individual species to whole genera.</title>
        <authorList>
            <person name="Goeker M."/>
        </authorList>
    </citation>
    <scope>NUCLEOTIDE SEQUENCE [LARGE SCALE GENOMIC DNA]</scope>
    <source>
        <strain evidence="2 3">DSM 43146</strain>
    </source>
</reference>
<feature type="compositionally biased region" description="Basic and acidic residues" evidence="1">
    <location>
        <begin position="46"/>
        <end position="56"/>
    </location>
</feature>
<evidence type="ECO:0000256" key="1">
    <source>
        <dbReference type="SAM" id="MobiDB-lite"/>
    </source>
</evidence>
<dbReference type="EMBL" id="PVMZ01000035">
    <property type="protein sequence ID" value="PRX09806.1"/>
    <property type="molecule type" value="Genomic_DNA"/>
</dbReference>
<keyword evidence="3" id="KW-1185">Reference proteome</keyword>
<accession>A0A2T0JQV4</accession>
<name>A0A2T0JQV4_9ACTN</name>